<proteinExistence type="predicted"/>
<evidence type="ECO:0000313" key="2">
    <source>
        <dbReference type="EMBL" id="KAF2206894.1"/>
    </source>
</evidence>
<dbReference type="AlphaFoldDB" id="A0A6A6F0P5"/>
<protein>
    <submittedName>
        <fullName evidence="2">Uncharacterized protein</fullName>
    </submittedName>
</protein>
<gene>
    <name evidence="2" type="ORF">CERZMDRAFT_119207</name>
</gene>
<reference evidence="2" key="1">
    <citation type="journal article" date="2020" name="Stud. Mycol.">
        <title>101 Dothideomycetes genomes: a test case for predicting lifestyles and emergence of pathogens.</title>
        <authorList>
            <person name="Haridas S."/>
            <person name="Albert R."/>
            <person name="Binder M."/>
            <person name="Bloem J."/>
            <person name="Labutti K."/>
            <person name="Salamov A."/>
            <person name="Andreopoulos B."/>
            <person name="Baker S."/>
            <person name="Barry K."/>
            <person name="Bills G."/>
            <person name="Bluhm B."/>
            <person name="Cannon C."/>
            <person name="Castanera R."/>
            <person name="Culley D."/>
            <person name="Daum C."/>
            <person name="Ezra D."/>
            <person name="Gonzalez J."/>
            <person name="Henrissat B."/>
            <person name="Kuo A."/>
            <person name="Liang C."/>
            <person name="Lipzen A."/>
            <person name="Lutzoni F."/>
            <person name="Magnuson J."/>
            <person name="Mondo S."/>
            <person name="Nolan M."/>
            <person name="Ohm R."/>
            <person name="Pangilinan J."/>
            <person name="Park H.-J."/>
            <person name="Ramirez L."/>
            <person name="Alfaro M."/>
            <person name="Sun H."/>
            <person name="Tritt A."/>
            <person name="Yoshinaga Y."/>
            <person name="Zwiers L.-H."/>
            <person name="Turgeon B."/>
            <person name="Goodwin S."/>
            <person name="Spatafora J."/>
            <person name="Crous P."/>
            <person name="Grigoriev I."/>
        </authorList>
    </citation>
    <scope>NUCLEOTIDE SEQUENCE</scope>
    <source>
        <strain evidence="2">SCOH1-5</strain>
    </source>
</reference>
<sequence length="156" mass="17096">MHEAACCRAGRVYAWQICRRSAVFWVQSAQCLPPCRCGFDQEVGLSLAVSTGVILPACRARALYRIFIIAIDSRAVASDRSGERQRVPSVPTSHSGEISAPLSAGRSPRNIPYTFSADCRALDTRGIETGKEKERTPTGDWWRSSRGISRPQGALD</sequence>
<feature type="region of interest" description="Disordered" evidence="1">
    <location>
        <begin position="76"/>
        <end position="112"/>
    </location>
</feature>
<keyword evidence="3" id="KW-1185">Reference proteome</keyword>
<feature type="region of interest" description="Disordered" evidence="1">
    <location>
        <begin position="124"/>
        <end position="156"/>
    </location>
</feature>
<dbReference type="Proteomes" id="UP000799539">
    <property type="component" value="Unassembled WGS sequence"/>
</dbReference>
<feature type="compositionally biased region" description="Basic and acidic residues" evidence="1">
    <location>
        <begin position="124"/>
        <end position="137"/>
    </location>
</feature>
<evidence type="ECO:0000313" key="3">
    <source>
        <dbReference type="Proteomes" id="UP000799539"/>
    </source>
</evidence>
<accession>A0A6A6F0P5</accession>
<name>A0A6A6F0P5_9PEZI</name>
<organism evidence="2 3">
    <name type="scientific">Cercospora zeae-maydis SCOH1-5</name>
    <dbReference type="NCBI Taxonomy" id="717836"/>
    <lineage>
        <taxon>Eukaryota</taxon>
        <taxon>Fungi</taxon>
        <taxon>Dikarya</taxon>
        <taxon>Ascomycota</taxon>
        <taxon>Pezizomycotina</taxon>
        <taxon>Dothideomycetes</taxon>
        <taxon>Dothideomycetidae</taxon>
        <taxon>Mycosphaerellales</taxon>
        <taxon>Mycosphaerellaceae</taxon>
        <taxon>Cercospora</taxon>
    </lineage>
</organism>
<dbReference type="EMBL" id="ML992710">
    <property type="protein sequence ID" value="KAF2206894.1"/>
    <property type="molecule type" value="Genomic_DNA"/>
</dbReference>
<evidence type="ECO:0000256" key="1">
    <source>
        <dbReference type="SAM" id="MobiDB-lite"/>
    </source>
</evidence>